<protein>
    <submittedName>
        <fullName evidence="2">NrdH-redoxin</fullName>
    </submittedName>
</protein>
<dbReference type="AlphaFoldDB" id="A0A1Q9JIW6"/>
<dbReference type="Proteomes" id="UP000187404">
    <property type="component" value="Unassembled WGS sequence"/>
</dbReference>
<dbReference type="PROSITE" id="PS00195">
    <property type="entry name" value="GLUTAREDOXIN_1"/>
    <property type="match status" value="1"/>
</dbReference>
<gene>
    <name evidence="2" type="ORF">BHK98_08385</name>
</gene>
<dbReference type="InterPro" id="IPR011767">
    <property type="entry name" value="GLR_AS"/>
</dbReference>
<dbReference type="Pfam" id="PF13417">
    <property type="entry name" value="GST_N_3"/>
    <property type="match status" value="1"/>
</dbReference>
<dbReference type="Gene3D" id="3.40.30.10">
    <property type="entry name" value="Glutaredoxin"/>
    <property type="match status" value="1"/>
</dbReference>
<sequence>MKLELYKFEGCPFCMRVMNEIREEGRNDVELHDIHQNEVDRQRLIRDGGVEQVPCLFIDGRPLYESADIIEWLRANPASAASRG</sequence>
<dbReference type="InterPro" id="IPR036249">
    <property type="entry name" value="Thioredoxin-like_sf"/>
</dbReference>
<dbReference type="SUPFAM" id="SSF52833">
    <property type="entry name" value="Thioredoxin-like"/>
    <property type="match status" value="1"/>
</dbReference>
<evidence type="ECO:0000259" key="1">
    <source>
        <dbReference type="Pfam" id="PF13417"/>
    </source>
</evidence>
<organism evidence="2 3">
    <name type="scientific">Hornefia porci</name>
    <dbReference type="NCBI Taxonomy" id="2652292"/>
    <lineage>
        <taxon>Bacteria</taxon>
        <taxon>Bacillati</taxon>
        <taxon>Bacillota</taxon>
        <taxon>Clostridia</taxon>
        <taxon>Peptostreptococcales</taxon>
        <taxon>Anaerovoracaceae</taxon>
        <taxon>Hornefia</taxon>
    </lineage>
</organism>
<feature type="domain" description="GST N-terminal" evidence="1">
    <location>
        <begin position="5"/>
        <end position="78"/>
    </location>
</feature>
<accession>A0A1Q9JIW6</accession>
<dbReference type="OrthoDB" id="9795531at2"/>
<dbReference type="PROSITE" id="PS51354">
    <property type="entry name" value="GLUTAREDOXIN_2"/>
    <property type="match status" value="1"/>
</dbReference>
<keyword evidence="3" id="KW-1185">Reference proteome</keyword>
<dbReference type="EMBL" id="MJIE01000001">
    <property type="protein sequence ID" value="OLR56077.1"/>
    <property type="molecule type" value="Genomic_DNA"/>
</dbReference>
<dbReference type="RefSeq" id="WP_075713343.1">
    <property type="nucleotide sequence ID" value="NZ_MJIE01000001.1"/>
</dbReference>
<evidence type="ECO:0000313" key="2">
    <source>
        <dbReference type="EMBL" id="OLR56077.1"/>
    </source>
</evidence>
<reference evidence="2 3" key="1">
    <citation type="journal article" date="2016" name="Appl. Environ. Microbiol.">
        <title>Function and Phylogeny of Bacterial Butyryl Coenzyme A:Acetate Transferases and Their Diversity in the Proximal Colon of Swine.</title>
        <authorList>
            <person name="Trachsel J."/>
            <person name="Bayles D.O."/>
            <person name="Looft T."/>
            <person name="Levine U.Y."/>
            <person name="Allen H.K."/>
        </authorList>
    </citation>
    <scope>NUCLEOTIDE SEQUENCE [LARGE SCALE GENOMIC DNA]</scope>
    <source>
        <strain evidence="2 3">68-3-10</strain>
    </source>
</reference>
<comment type="caution">
    <text evidence="2">The sequence shown here is derived from an EMBL/GenBank/DDBJ whole genome shotgun (WGS) entry which is preliminary data.</text>
</comment>
<evidence type="ECO:0000313" key="3">
    <source>
        <dbReference type="Proteomes" id="UP000187404"/>
    </source>
</evidence>
<dbReference type="InterPro" id="IPR004045">
    <property type="entry name" value="Glutathione_S-Trfase_N"/>
</dbReference>
<proteinExistence type="predicted"/>
<dbReference type="STRING" id="1261640.BHK98_08385"/>
<name>A0A1Q9JIW6_9FIRM</name>